<evidence type="ECO:0000313" key="6">
    <source>
        <dbReference type="Proteomes" id="UP000022835"/>
    </source>
</evidence>
<comment type="caution">
    <text evidence="5">The sequence shown here is derived from an EMBL/GenBank/DDBJ whole genome shotgun (WGS) entry which is preliminary data.</text>
</comment>
<dbReference type="InterPro" id="IPR041664">
    <property type="entry name" value="AAA_16"/>
</dbReference>
<evidence type="ECO:0000256" key="2">
    <source>
        <dbReference type="ARBA" id="ARBA00022840"/>
    </source>
</evidence>
<evidence type="ECO:0000313" key="5">
    <source>
        <dbReference type="EMBL" id="KDF01653.1"/>
    </source>
</evidence>
<dbReference type="SUPFAM" id="SSF52540">
    <property type="entry name" value="P-loop containing nucleoside triphosphate hydrolases"/>
    <property type="match status" value="1"/>
</dbReference>
<sequence>MARPVLRGRNAELAAVATLLRRTADVRQGCVIRLRGEPGIGKSAMLHAVARHAAAAGFAVGFGKAEELDQISACAPLLVALRSGSKPLLDADTFAGLAPLHHQPVWLVDRIASLLDEISARSPVLIVVDDAQWADPVTRFALETLPTRLAEAPVVWLTASRDVGTESTGALDDIDRHEVVLGPLTGAELDALARDYLGGPAEGLTHRRLHALGGNPFLAVQLLSGVAAAPSAGSETEDIPPAFADAIDHRLRSLRPGTAELVELAAVWGRPLDLSDAAELLGGLSVVAITAQRREAHGRGLLAEDRDHVAFAHDLIREAVYETVPAAVRRALHMRCARYLVASGKGVVAAAPHARAAARPGDYEVVEILRGAACGIGRQADRRGAGQGRGIGNARRAPGRGKTGAAQGGGVEFCGYER</sequence>
<keyword evidence="6" id="KW-1185">Reference proteome</keyword>
<feature type="region of interest" description="Disordered" evidence="3">
    <location>
        <begin position="381"/>
        <end position="406"/>
    </location>
</feature>
<dbReference type="Proteomes" id="UP000022835">
    <property type="component" value="Unassembled WGS sequence"/>
</dbReference>
<dbReference type="Pfam" id="PF13191">
    <property type="entry name" value="AAA_16"/>
    <property type="match status" value="1"/>
</dbReference>
<accession>A0A064CS50</accession>
<name>A0A064CS50_9MYCO</name>
<feature type="domain" description="Orc1-like AAA ATPase" evidence="4">
    <location>
        <begin position="6"/>
        <end position="156"/>
    </location>
</feature>
<keyword evidence="1" id="KW-0547">Nucleotide-binding</keyword>
<dbReference type="GO" id="GO:0004016">
    <property type="term" value="F:adenylate cyclase activity"/>
    <property type="evidence" value="ECO:0007669"/>
    <property type="project" value="TreeGrafter"/>
</dbReference>
<dbReference type="AlphaFoldDB" id="A0A064CS50"/>
<dbReference type="STRING" id="1440774.Y900_022650"/>
<proteinExistence type="predicted"/>
<keyword evidence="2" id="KW-0067">ATP-binding</keyword>
<dbReference type="RefSeq" id="WP_081845196.1">
    <property type="nucleotide sequence ID" value="NZ_JALN02000001.1"/>
</dbReference>
<dbReference type="OrthoDB" id="8482304at2"/>
<dbReference type="GO" id="GO:0005524">
    <property type="term" value="F:ATP binding"/>
    <property type="evidence" value="ECO:0007669"/>
    <property type="project" value="UniProtKB-KW"/>
</dbReference>
<evidence type="ECO:0000256" key="1">
    <source>
        <dbReference type="ARBA" id="ARBA00022741"/>
    </source>
</evidence>
<dbReference type="EMBL" id="JALN02000001">
    <property type="protein sequence ID" value="KDF01653.1"/>
    <property type="molecule type" value="Genomic_DNA"/>
</dbReference>
<dbReference type="PANTHER" id="PTHR16305">
    <property type="entry name" value="TESTICULAR SOLUBLE ADENYLYL CYCLASE"/>
    <property type="match status" value="1"/>
</dbReference>
<dbReference type="PANTHER" id="PTHR16305:SF35">
    <property type="entry name" value="TRANSCRIPTIONAL ACTIVATOR DOMAIN"/>
    <property type="match status" value="1"/>
</dbReference>
<organism evidence="5 6">
    <name type="scientific">Mycolicibacterium aromaticivorans JS19b1 = JCM 16368</name>
    <dbReference type="NCBI Taxonomy" id="1440774"/>
    <lineage>
        <taxon>Bacteria</taxon>
        <taxon>Bacillati</taxon>
        <taxon>Actinomycetota</taxon>
        <taxon>Actinomycetes</taxon>
        <taxon>Mycobacteriales</taxon>
        <taxon>Mycobacteriaceae</taxon>
        <taxon>Mycolicibacterium</taxon>
    </lineage>
</organism>
<protein>
    <recommendedName>
        <fullName evidence="4">Orc1-like AAA ATPase domain-containing protein</fullName>
    </recommendedName>
</protein>
<gene>
    <name evidence="5" type="ORF">Y900_022650</name>
</gene>
<dbReference type="InterPro" id="IPR027417">
    <property type="entry name" value="P-loop_NTPase"/>
</dbReference>
<dbReference type="GO" id="GO:0005737">
    <property type="term" value="C:cytoplasm"/>
    <property type="evidence" value="ECO:0007669"/>
    <property type="project" value="TreeGrafter"/>
</dbReference>
<evidence type="ECO:0000256" key="3">
    <source>
        <dbReference type="SAM" id="MobiDB-lite"/>
    </source>
</evidence>
<dbReference type="Gene3D" id="3.40.50.300">
    <property type="entry name" value="P-loop containing nucleotide triphosphate hydrolases"/>
    <property type="match status" value="1"/>
</dbReference>
<reference evidence="5" key="1">
    <citation type="submission" date="2014-05" db="EMBL/GenBank/DDBJ databases">
        <title>Genome sequence of Mycobacterium aromaticivorans strain JS19b1T (= DSM 45407T).</title>
        <authorList>
            <person name="Kwak Y."/>
            <person name="Park G.-S."/>
            <person name="Li Q.X."/>
            <person name="Lee S.-E."/>
            <person name="Shin J.-H."/>
        </authorList>
    </citation>
    <scope>NUCLEOTIDE SEQUENCE [LARGE SCALE GENOMIC DNA]</scope>
    <source>
        <strain evidence="5">JS19b1</strain>
    </source>
</reference>
<evidence type="ECO:0000259" key="4">
    <source>
        <dbReference type="Pfam" id="PF13191"/>
    </source>
</evidence>
<dbReference type="eggNOG" id="COG3899">
    <property type="taxonomic scope" value="Bacteria"/>
</dbReference>